<evidence type="ECO:0000313" key="11">
    <source>
        <dbReference type="EMBL" id="AOO64467.1"/>
    </source>
</evidence>
<name>A0A1D7THK3_9BACT</name>
<keyword evidence="7 9" id="KW-0472">Membrane</keyword>
<dbReference type="RefSeq" id="WP_025343866.1">
    <property type="nucleotide sequence ID" value="NZ_CP017111.1"/>
</dbReference>
<evidence type="ECO:0000256" key="3">
    <source>
        <dbReference type="ARBA" id="ARBA00022475"/>
    </source>
</evidence>
<keyword evidence="5 8" id="KW-0653">Protein transport</keyword>
<evidence type="ECO:0000256" key="7">
    <source>
        <dbReference type="ARBA" id="ARBA00023136"/>
    </source>
</evidence>
<feature type="domain" description="MotA/TolQ/ExbB proton channel" evidence="10">
    <location>
        <begin position="90"/>
        <end position="177"/>
    </location>
</feature>
<feature type="transmembrane region" description="Helical" evidence="9">
    <location>
        <begin position="16"/>
        <end position="42"/>
    </location>
</feature>
<evidence type="ECO:0000256" key="2">
    <source>
        <dbReference type="ARBA" id="ARBA00022448"/>
    </source>
</evidence>
<evidence type="ECO:0000313" key="12">
    <source>
        <dbReference type="Proteomes" id="UP000094609"/>
    </source>
</evidence>
<dbReference type="EMBL" id="CP017111">
    <property type="protein sequence ID" value="AOO64467.1"/>
    <property type="molecule type" value="Genomic_DNA"/>
</dbReference>
<dbReference type="GO" id="GO:0005886">
    <property type="term" value="C:plasma membrane"/>
    <property type="evidence" value="ECO:0007669"/>
    <property type="project" value="UniProtKB-SubCell"/>
</dbReference>
<keyword evidence="12" id="KW-1185">Reference proteome</keyword>
<evidence type="ECO:0000256" key="4">
    <source>
        <dbReference type="ARBA" id="ARBA00022692"/>
    </source>
</evidence>
<keyword evidence="2 8" id="KW-0813">Transport</keyword>
<dbReference type="PANTHER" id="PTHR30625:SF15">
    <property type="entry name" value="BIOPOLYMER TRANSPORT PROTEIN EXBB"/>
    <property type="match status" value="1"/>
</dbReference>
<evidence type="ECO:0000256" key="1">
    <source>
        <dbReference type="ARBA" id="ARBA00004429"/>
    </source>
</evidence>
<gene>
    <name evidence="11" type="ORF">SHALO_0684</name>
</gene>
<evidence type="ECO:0000259" key="10">
    <source>
        <dbReference type="Pfam" id="PF01618"/>
    </source>
</evidence>
<evidence type="ECO:0000256" key="6">
    <source>
        <dbReference type="ARBA" id="ARBA00022989"/>
    </source>
</evidence>
<keyword evidence="4 9" id="KW-0812">Transmembrane</keyword>
<dbReference type="InterPro" id="IPR002898">
    <property type="entry name" value="MotA_ExbB_proton_chnl"/>
</dbReference>
<evidence type="ECO:0000256" key="5">
    <source>
        <dbReference type="ARBA" id="ARBA00022927"/>
    </source>
</evidence>
<sequence>MTSFELFLNYFARSGFFTWVILIWLSAYFIITCGIFFSRYFYLGYWLSIEKNSLESMLMGSKNVRDDSILRKCSSTAGASEKLLNVCKNVAEKNATSGLWMLSIIASTAPFIGLFGTVVSILETFSGLGQSGSASLGVIAPAISEALVATATGIFVAIPAYSANLFLRRKAYEVIVYVQREVDILLSANETRRDNA</sequence>
<comment type="subcellular location">
    <subcellularLocation>
        <location evidence="1">Cell inner membrane</location>
        <topology evidence="1">Multi-pass membrane protein</topology>
    </subcellularLocation>
    <subcellularLocation>
        <location evidence="8">Membrane</location>
        <topology evidence="8">Multi-pass membrane protein</topology>
    </subcellularLocation>
</comment>
<dbReference type="PATRIC" id="fig|1193502.14.peg.688"/>
<evidence type="ECO:0000256" key="8">
    <source>
        <dbReference type="RuleBase" id="RU004057"/>
    </source>
</evidence>
<protein>
    <submittedName>
        <fullName evidence="11">Putative biopolymer transport protein ExbB-like</fullName>
    </submittedName>
</protein>
<dbReference type="InterPro" id="IPR050790">
    <property type="entry name" value="ExbB/TolQ_transport"/>
</dbReference>
<keyword evidence="3" id="KW-1003">Cell membrane</keyword>
<reference evidence="12" key="1">
    <citation type="submission" date="2016-08" db="EMBL/GenBank/DDBJ databases">
        <title>Complete genome sequence of the organohalide-respiring Epsilonproteobacterium Sulfurospirillum halorespirans.</title>
        <authorList>
            <person name="Goris T."/>
            <person name="Zimmermann J."/>
            <person name="Schenz B."/>
            <person name="Lemos M."/>
            <person name="Hackermueller J."/>
            <person name="Diekert G."/>
        </authorList>
    </citation>
    <scope>NUCLEOTIDE SEQUENCE [LARGE SCALE GENOMIC DNA]</scope>
    <source>
        <strain>DSM 13726</strain>
        <strain evidence="12">PCE-M2</strain>
    </source>
</reference>
<proteinExistence type="inferred from homology"/>
<evidence type="ECO:0000256" key="9">
    <source>
        <dbReference type="SAM" id="Phobius"/>
    </source>
</evidence>
<feature type="transmembrane region" description="Helical" evidence="9">
    <location>
        <begin position="98"/>
        <end position="122"/>
    </location>
</feature>
<dbReference type="PANTHER" id="PTHR30625">
    <property type="entry name" value="PROTEIN TOLQ"/>
    <property type="match status" value="1"/>
</dbReference>
<keyword evidence="6 9" id="KW-1133">Transmembrane helix</keyword>
<dbReference type="STRING" id="1193502.SHALO_0684"/>
<dbReference type="AlphaFoldDB" id="A0A1D7THK3"/>
<dbReference type="Pfam" id="PF01618">
    <property type="entry name" value="MotA_ExbB"/>
    <property type="match status" value="1"/>
</dbReference>
<feature type="transmembrane region" description="Helical" evidence="9">
    <location>
        <begin position="134"/>
        <end position="161"/>
    </location>
</feature>
<accession>A0A1D7THK3</accession>
<dbReference type="GO" id="GO:0017038">
    <property type="term" value="P:protein import"/>
    <property type="evidence" value="ECO:0007669"/>
    <property type="project" value="TreeGrafter"/>
</dbReference>
<dbReference type="KEGG" id="shal:SHALO_0684"/>
<organism evidence="11 12">
    <name type="scientific">Sulfurospirillum halorespirans DSM 13726</name>
    <dbReference type="NCBI Taxonomy" id="1193502"/>
    <lineage>
        <taxon>Bacteria</taxon>
        <taxon>Pseudomonadati</taxon>
        <taxon>Campylobacterota</taxon>
        <taxon>Epsilonproteobacteria</taxon>
        <taxon>Campylobacterales</taxon>
        <taxon>Sulfurospirillaceae</taxon>
        <taxon>Sulfurospirillum</taxon>
    </lineage>
</organism>
<comment type="similarity">
    <text evidence="8">Belongs to the exbB/tolQ family.</text>
</comment>
<dbReference type="Proteomes" id="UP000094609">
    <property type="component" value="Chromosome"/>
</dbReference>